<dbReference type="Proteomes" id="UP001147752">
    <property type="component" value="Unassembled WGS sequence"/>
</dbReference>
<evidence type="ECO:0000256" key="1">
    <source>
        <dbReference type="SAM" id="SignalP"/>
    </source>
</evidence>
<keyword evidence="1" id="KW-0732">Signal</keyword>
<dbReference type="GeneID" id="81468607"/>
<dbReference type="RefSeq" id="XP_056575239.1">
    <property type="nucleotide sequence ID" value="XM_056729424.1"/>
</dbReference>
<feature type="signal peptide" evidence="1">
    <location>
        <begin position="1"/>
        <end position="19"/>
    </location>
</feature>
<feature type="chain" id="PRO_5040794965" evidence="1">
    <location>
        <begin position="20"/>
        <end position="334"/>
    </location>
</feature>
<keyword evidence="3" id="KW-1185">Reference proteome</keyword>
<organism evidence="2 3">
    <name type="scientific">Penicillium concentricum</name>
    <dbReference type="NCBI Taxonomy" id="293559"/>
    <lineage>
        <taxon>Eukaryota</taxon>
        <taxon>Fungi</taxon>
        <taxon>Dikarya</taxon>
        <taxon>Ascomycota</taxon>
        <taxon>Pezizomycotina</taxon>
        <taxon>Eurotiomycetes</taxon>
        <taxon>Eurotiomycetidae</taxon>
        <taxon>Eurotiales</taxon>
        <taxon>Aspergillaceae</taxon>
        <taxon>Penicillium</taxon>
    </lineage>
</organism>
<dbReference type="AlphaFoldDB" id="A0A9W9RBD4"/>
<evidence type="ECO:0000313" key="2">
    <source>
        <dbReference type="EMBL" id="KAJ5357092.1"/>
    </source>
</evidence>
<dbReference type="EMBL" id="JAPZBT010000006">
    <property type="protein sequence ID" value="KAJ5357092.1"/>
    <property type="molecule type" value="Genomic_DNA"/>
</dbReference>
<comment type="caution">
    <text evidence="2">The sequence shown here is derived from an EMBL/GenBank/DDBJ whole genome shotgun (WGS) entry which is preliminary data.</text>
</comment>
<protein>
    <submittedName>
        <fullName evidence="2">Concanavalin A-like lectin/glucanase subgroup</fullName>
    </submittedName>
</protein>
<sequence>MVFYPYLCLLVLYLPGVFSSSLLDFSAARGDNPSMLGNRNLEAARGDTSSSNTDDLYIKLGADPKGVPSLHYHRIEGDIRAEYHSLSRKMASDQTYYIGYQFSLSDIEESLMVWQFKEYAANNAADGGANIPLGLEFKGGQIHLQYQSSYSTGREHQWSQTLKTNTVYSFGIVINTASPGWVELYFDGKMQTFSTSGTTRLAANTFPGRTEPKFGIYRGEVAGIDSYVYRIQIGTSLSDIKEAAGLSGSTTTTKTTLKKTSSTTTTTNTSSKQTRTIHITATTTKTTTASAPTSTTCAWEGHCAGTTCVDDNDCSDPWYCVNGICGNDLTETCE</sequence>
<evidence type="ECO:0000313" key="3">
    <source>
        <dbReference type="Proteomes" id="UP001147752"/>
    </source>
</evidence>
<name>A0A9W9RBD4_9EURO</name>
<reference evidence="2" key="1">
    <citation type="submission" date="2022-12" db="EMBL/GenBank/DDBJ databases">
        <authorList>
            <person name="Petersen C."/>
        </authorList>
    </citation>
    <scope>NUCLEOTIDE SEQUENCE</scope>
    <source>
        <strain evidence="2">IBT 3081</strain>
    </source>
</reference>
<proteinExistence type="predicted"/>
<accession>A0A9W9RBD4</accession>
<reference evidence="2" key="2">
    <citation type="journal article" date="2023" name="IMA Fungus">
        <title>Comparative genomic study of the Penicillium genus elucidates a diverse pangenome and 15 lateral gene transfer events.</title>
        <authorList>
            <person name="Petersen C."/>
            <person name="Sorensen T."/>
            <person name="Nielsen M.R."/>
            <person name="Sondergaard T.E."/>
            <person name="Sorensen J.L."/>
            <person name="Fitzpatrick D.A."/>
            <person name="Frisvad J.C."/>
            <person name="Nielsen K.L."/>
        </authorList>
    </citation>
    <scope>NUCLEOTIDE SEQUENCE</scope>
    <source>
        <strain evidence="2">IBT 3081</strain>
    </source>
</reference>
<dbReference type="OrthoDB" id="3233795at2759"/>
<gene>
    <name evidence="2" type="ORF">N7517_011701</name>
</gene>